<dbReference type="GO" id="GO:0032259">
    <property type="term" value="P:methylation"/>
    <property type="evidence" value="ECO:0007669"/>
    <property type="project" value="UniProtKB-KW"/>
</dbReference>
<keyword evidence="2" id="KW-0808">Transferase</keyword>
<keyword evidence="2" id="KW-0489">Methyltransferase</keyword>
<dbReference type="Gene3D" id="3.40.50.150">
    <property type="entry name" value="Vaccinia Virus protein VP39"/>
    <property type="match status" value="1"/>
</dbReference>
<gene>
    <name evidence="2" type="ORF">JI741_02315</name>
</gene>
<protein>
    <submittedName>
        <fullName evidence="2">Class I SAM-dependent methyltransferase</fullName>
    </submittedName>
</protein>
<dbReference type="PANTHER" id="PTHR43861:SF1">
    <property type="entry name" value="TRANS-ACONITATE 2-METHYLTRANSFERASE"/>
    <property type="match status" value="1"/>
</dbReference>
<dbReference type="Proteomes" id="UP000613030">
    <property type="component" value="Unassembled WGS sequence"/>
</dbReference>
<reference evidence="2 3" key="1">
    <citation type="submission" date="2021-01" db="EMBL/GenBank/DDBJ databases">
        <title>Chryseolinea sp. Jin1 Genome sequencing and assembly.</title>
        <authorList>
            <person name="Kim I."/>
        </authorList>
    </citation>
    <scope>NUCLEOTIDE SEQUENCE [LARGE SCALE GENOMIC DNA]</scope>
    <source>
        <strain evidence="2 3">Jin1</strain>
    </source>
</reference>
<name>A0ABS1KL04_9BACT</name>
<evidence type="ECO:0000313" key="3">
    <source>
        <dbReference type="Proteomes" id="UP000613030"/>
    </source>
</evidence>
<proteinExistence type="predicted"/>
<dbReference type="PANTHER" id="PTHR43861">
    <property type="entry name" value="TRANS-ACONITATE 2-METHYLTRANSFERASE-RELATED"/>
    <property type="match status" value="1"/>
</dbReference>
<dbReference type="Pfam" id="PF08241">
    <property type="entry name" value="Methyltransf_11"/>
    <property type="match status" value="1"/>
</dbReference>
<dbReference type="EMBL" id="JAERRB010000001">
    <property type="protein sequence ID" value="MBL0740030.1"/>
    <property type="molecule type" value="Genomic_DNA"/>
</dbReference>
<dbReference type="InterPro" id="IPR029063">
    <property type="entry name" value="SAM-dependent_MTases_sf"/>
</dbReference>
<dbReference type="SUPFAM" id="SSF53335">
    <property type="entry name" value="S-adenosyl-L-methionine-dependent methyltransferases"/>
    <property type="match status" value="1"/>
</dbReference>
<organism evidence="2 3">
    <name type="scientific">Chryseolinea lacunae</name>
    <dbReference type="NCBI Taxonomy" id="2801331"/>
    <lineage>
        <taxon>Bacteria</taxon>
        <taxon>Pseudomonadati</taxon>
        <taxon>Bacteroidota</taxon>
        <taxon>Cytophagia</taxon>
        <taxon>Cytophagales</taxon>
        <taxon>Fulvivirgaceae</taxon>
        <taxon>Chryseolinea</taxon>
    </lineage>
</organism>
<dbReference type="RefSeq" id="WP_202006999.1">
    <property type="nucleotide sequence ID" value="NZ_JAERRB010000001.1"/>
</dbReference>
<evidence type="ECO:0000259" key="1">
    <source>
        <dbReference type="Pfam" id="PF08241"/>
    </source>
</evidence>
<dbReference type="GO" id="GO:0008168">
    <property type="term" value="F:methyltransferase activity"/>
    <property type="evidence" value="ECO:0007669"/>
    <property type="project" value="UniProtKB-KW"/>
</dbReference>
<feature type="domain" description="Methyltransferase type 11" evidence="1">
    <location>
        <begin position="42"/>
        <end position="135"/>
    </location>
</feature>
<evidence type="ECO:0000313" key="2">
    <source>
        <dbReference type="EMBL" id="MBL0740030.1"/>
    </source>
</evidence>
<accession>A0ABS1KL04</accession>
<dbReference type="CDD" id="cd02440">
    <property type="entry name" value="AdoMet_MTases"/>
    <property type="match status" value="1"/>
</dbReference>
<keyword evidence="3" id="KW-1185">Reference proteome</keyword>
<sequence>MNTQEAYNLWASQYDSNQNKTRDLEGKVLQTILSEVPFEDCLEIGCGTGKNTEWLATKAKHLTSADLSENMLEKARAKITSNRVRFVQADITKPWTFGKGDYDLVTFSLVLEHIEHLVPIFEEVASALTRGGHAYVGELHPFKQYSGTKARFETESGTQVVECFNHNISDFIGAARRCGLNLIQLEEHFDDNNRNEIPRILTLLFQKA</sequence>
<dbReference type="InterPro" id="IPR013216">
    <property type="entry name" value="Methyltransf_11"/>
</dbReference>
<comment type="caution">
    <text evidence="2">The sequence shown here is derived from an EMBL/GenBank/DDBJ whole genome shotgun (WGS) entry which is preliminary data.</text>
</comment>